<evidence type="ECO:0000313" key="4">
    <source>
        <dbReference type="Proteomes" id="UP000763505"/>
    </source>
</evidence>
<dbReference type="Proteomes" id="UP000763505">
    <property type="component" value="Unassembled WGS sequence"/>
</dbReference>
<keyword evidence="1" id="KW-0812">Transmembrane</keyword>
<evidence type="ECO:0000313" key="3">
    <source>
        <dbReference type="EMBL" id="HJE18974.1"/>
    </source>
</evidence>
<dbReference type="EMBL" id="DYYI01000010">
    <property type="protein sequence ID" value="HJE18974.1"/>
    <property type="molecule type" value="Genomic_DNA"/>
</dbReference>
<reference evidence="3" key="2">
    <citation type="submission" date="2021-09" db="EMBL/GenBank/DDBJ databases">
        <authorList>
            <person name="Gilroy R."/>
        </authorList>
    </citation>
    <scope>NUCLEOTIDE SEQUENCE</scope>
    <source>
        <strain evidence="3">6019</strain>
    </source>
</reference>
<protein>
    <submittedName>
        <fullName evidence="3">PspC domain-containing protein</fullName>
    </submittedName>
</protein>
<keyword evidence="1" id="KW-0472">Membrane</keyword>
<keyword evidence="1" id="KW-1133">Transmembrane helix</keyword>
<comment type="caution">
    <text evidence="3">The sequence shown here is derived from an EMBL/GenBank/DDBJ whole genome shotgun (WGS) entry which is preliminary data.</text>
</comment>
<organism evidence="3 4">
    <name type="scientific">Aliicoccus persicus</name>
    <dbReference type="NCBI Taxonomy" id="930138"/>
    <lineage>
        <taxon>Bacteria</taxon>
        <taxon>Bacillati</taxon>
        <taxon>Bacillota</taxon>
        <taxon>Bacilli</taxon>
        <taxon>Bacillales</taxon>
        <taxon>Staphylococcaceae</taxon>
        <taxon>Aliicoccus</taxon>
    </lineage>
</organism>
<sequence>MGNKIRTSSTNKVLFGVCGGISEKYNIPSIWIRILFILCLPLSTFIYFILLNFVFDDGYL</sequence>
<evidence type="ECO:0000256" key="1">
    <source>
        <dbReference type="SAM" id="Phobius"/>
    </source>
</evidence>
<proteinExistence type="predicted"/>
<dbReference type="InterPro" id="IPR007168">
    <property type="entry name" value="Phageshock_PspC_N"/>
</dbReference>
<accession>A0A921B4N7</accession>
<gene>
    <name evidence="3" type="ORF">K8V35_01295</name>
</gene>
<reference evidence="3" key="1">
    <citation type="journal article" date="2021" name="PeerJ">
        <title>Extensive microbial diversity within the chicken gut microbiome revealed by metagenomics and culture.</title>
        <authorList>
            <person name="Gilroy R."/>
            <person name="Ravi A."/>
            <person name="Getino M."/>
            <person name="Pursley I."/>
            <person name="Horton D.L."/>
            <person name="Alikhan N.F."/>
            <person name="Baker D."/>
            <person name="Gharbi K."/>
            <person name="Hall N."/>
            <person name="Watson M."/>
            <person name="Adriaenssens E.M."/>
            <person name="Foster-Nyarko E."/>
            <person name="Jarju S."/>
            <person name="Secka A."/>
            <person name="Antonio M."/>
            <person name="Oren A."/>
            <person name="Chaudhuri R.R."/>
            <person name="La Ragione R."/>
            <person name="Hildebrand F."/>
            <person name="Pallen M.J."/>
        </authorList>
    </citation>
    <scope>NUCLEOTIDE SEQUENCE</scope>
    <source>
        <strain evidence="3">6019</strain>
    </source>
</reference>
<dbReference type="Pfam" id="PF04024">
    <property type="entry name" value="PspC"/>
    <property type="match status" value="1"/>
</dbReference>
<feature type="transmembrane region" description="Helical" evidence="1">
    <location>
        <begin position="30"/>
        <end position="55"/>
    </location>
</feature>
<dbReference type="AlphaFoldDB" id="A0A921B4N7"/>
<evidence type="ECO:0000259" key="2">
    <source>
        <dbReference type="Pfam" id="PF04024"/>
    </source>
</evidence>
<name>A0A921B4N7_9STAP</name>
<feature type="domain" description="Phage shock protein PspC N-terminal" evidence="2">
    <location>
        <begin position="4"/>
        <end position="51"/>
    </location>
</feature>